<gene>
    <name evidence="3" type="ORF">RB614_27745</name>
</gene>
<organism evidence="3 4">
    <name type="scientific">Phytohabitans maris</name>
    <dbReference type="NCBI Taxonomy" id="3071409"/>
    <lineage>
        <taxon>Bacteria</taxon>
        <taxon>Bacillati</taxon>
        <taxon>Actinomycetota</taxon>
        <taxon>Actinomycetes</taxon>
        <taxon>Micromonosporales</taxon>
        <taxon>Micromonosporaceae</taxon>
    </lineage>
</organism>
<feature type="region of interest" description="Disordered" evidence="1">
    <location>
        <begin position="41"/>
        <end position="60"/>
    </location>
</feature>
<evidence type="ECO:0000313" key="4">
    <source>
        <dbReference type="Proteomes" id="UP001230908"/>
    </source>
</evidence>
<evidence type="ECO:0000313" key="3">
    <source>
        <dbReference type="EMBL" id="MDQ7908326.1"/>
    </source>
</evidence>
<accession>A0ABU0ZMR2</accession>
<dbReference type="Proteomes" id="UP001230908">
    <property type="component" value="Unassembled WGS sequence"/>
</dbReference>
<protein>
    <recommendedName>
        <fullName evidence="5">Subtilisin inhibitor domain-containing protein</fullName>
    </recommendedName>
</protein>
<sequence>MTAPRRRRRLWSGLGVALLAAATLVAVSGSAASAAVQVGEPCTSRGYGSPRSYPSTPPTGEGPAGTAYIYYRSNPPTNCALFYANPPGTENRAEYIQLCLQRQSDGRQECDPPARGSGPYHTFAGPVYINAPGMCVLAHGSIRLRGDTRADRLNTGWVRCG</sequence>
<feature type="chain" id="PRO_5045999449" description="Subtilisin inhibitor domain-containing protein" evidence="2">
    <location>
        <begin position="35"/>
        <end position="161"/>
    </location>
</feature>
<keyword evidence="4" id="KW-1185">Reference proteome</keyword>
<dbReference type="EMBL" id="JAVHUY010000029">
    <property type="protein sequence ID" value="MDQ7908326.1"/>
    <property type="molecule type" value="Genomic_DNA"/>
</dbReference>
<evidence type="ECO:0000256" key="2">
    <source>
        <dbReference type="SAM" id="SignalP"/>
    </source>
</evidence>
<comment type="caution">
    <text evidence="3">The sequence shown here is derived from an EMBL/GenBank/DDBJ whole genome shotgun (WGS) entry which is preliminary data.</text>
</comment>
<dbReference type="RefSeq" id="WP_308715593.1">
    <property type="nucleotide sequence ID" value="NZ_JAVHUY010000029.1"/>
</dbReference>
<evidence type="ECO:0000256" key="1">
    <source>
        <dbReference type="SAM" id="MobiDB-lite"/>
    </source>
</evidence>
<reference evidence="3 4" key="1">
    <citation type="submission" date="2023-08" db="EMBL/GenBank/DDBJ databases">
        <title>Phytohabitans sansha sp. nov., isolated from marine sediment.</title>
        <authorList>
            <person name="Zhao Y."/>
            <person name="Yi K."/>
        </authorList>
    </citation>
    <scope>NUCLEOTIDE SEQUENCE [LARGE SCALE GENOMIC DNA]</scope>
    <source>
        <strain evidence="3 4">ZYX-F-186</strain>
    </source>
</reference>
<name>A0ABU0ZMR2_9ACTN</name>
<feature type="signal peptide" evidence="2">
    <location>
        <begin position="1"/>
        <end position="34"/>
    </location>
</feature>
<dbReference type="InterPro" id="IPR006311">
    <property type="entry name" value="TAT_signal"/>
</dbReference>
<evidence type="ECO:0008006" key="5">
    <source>
        <dbReference type="Google" id="ProtNLM"/>
    </source>
</evidence>
<dbReference type="PROSITE" id="PS51318">
    <property type="entry name" value="TAT"/>
    <property type="match status" value="1"/>
</dbReference>
<proteinExistence type="predicted"/>
<keyword evidence="2" id="KW-0732">Signal</keyword>